<feature type="compositionally biased region" description="Polar residues" evidence="9">
    <location>
        <begin position="4664"/>
        <end position="4673"/>
    </location>
</feature>
<evidence type="ECO:0000259" key="11">
    <source>
        <dbReference type="Pfam" id="PF22544"/>
    </source>
</evidence>
<evidence type="ECO:0000256" key="3">
    <source>
        <dbReference type="ARBA" id="ARBA00022433"/>
    </source>
</evidence>
<dbReference type="InterPro" id="IPR013783">
    <property type="entry name" value="Ig-like_fold"/>
</dbReference>
<feature type="compositionally biased region" description="Basic and acidic residues" evidence="9">
    <location>
        <begin position="2742"/>
        <end position="2760"/>
    </location>
</feature>
<evidence type="ECO:0000259" key="10">
    <source>
        <dbReference type="Pfam" id="PF17213"/>
    </source>
</evidence>
<feature type="coiled-coil region" evidence="8">
    <location>
        <begin position="4"/>
        <end position="364"/>
    </location>
</feature>
<feature type="region of interest" description="Disordered" evidence="9">
    <location>
        <begin position="2734"/>
        <end position="2769"/>
    </location>
</feature>
<evidence type="ECO:0000256" key="4">
    <source>
        <dbReference type="ARBA" id="ARBA00022490"/>
    </source>
</evidence>
<keyword evidence="3" id="KW-0787">Thick filament</keyword>
<feature type="domain" description="HYDIN/VesB/CFA65-like Ig-like" evidence="11">
    <location>
        <begin position="602"/>
        <end position="695"/>
    </location>
</feature>
<feature type="compositionally biased region" description="Basic and acidic residues" evidence="9">
    <location>
        <begin position="2072"/>
        <end position="2092"/>
    </location>
</feature>
<dbReference type="InterPro" id="IPR053879">
    <property type="entry name" value="HYDIN_VesB_CFA65-like_Ig"/>
</dbReference>
<feature type="compositionally biased region" description="Basic and acidic residues" evidence="9">
    <location>
        <begin position="3278"/>
        <end position="3289"/>
    </location>
</feature>
<feature type="coiled-coil region" evidence="8">
    <location>
        <begin position="388"/>
        <end position="443"/>
    </location>
</feature>
<feature type="compositionally biased region" description="Basic and acidic residues" evidence="9">
    <location>
        <begin position="3248"/>
        <end position="3260"/>
    </location>
</feature>
<feature type="compositionally biased region" description="Basic and acidic residues" evidence="9">
    <location>
        <begin position="3119"/>
        <end position="3131"/>
    </location>
</feature>
<evidence type="ECO:0000256" key="9">
    <source>
        <dbReference type="SAM" id="MobiDB-lite"/>
    </source>
</evidence>
<feature type="region of interest" description="Disordered" evidence="9">
    <location>
        <begin position="2072"/>
        <end position="2128"/>
    </location>
</feature>
<evidence type="ECO:0000256" key="8">
    <source>
        <dbReference type="SAM" id="Coils"/>
    </source>
</evidence>
<dbReference type="GO" id="GO:0005930">
    <property type="term" value="C:axoneme"/>
    <property type="evidence" value="ECO:0007669"/>
    <property type="project" value="TreeGrafter"/>
</dbReference>
<organism evidence="12">
    <name type="scientific">Larimichthys crocea</name>
    <name type="common">Large yellow croaker</name>
    <name type="synonym">Pseudosciaena crocea</name>
    <dbReference type="NCBI Taxonomy" id="215358"/>
    <lineage>
        <taxon>Eukaryota</taxon>
        <taxon>Metazoa</taxon>
        <taxon>Chordata</taxon>
        <taxon>Craniata</taxon>
        <taxon>Vertebrata</taxon>
        <taxon>Euteleostomi</taxon>
        <taxon>Actinopterygii</taxon>
        <taxon>Neopterygii</taxon>
        <taxon>Teleostei</taxon>
        <taxon>Neoteleostei</taxon>
        <taxon>Acanthomorphata</taxon>
        <taxon>Eupercaria</taxon>
        <taxon>Sciaenidae</taxon>
        <taxon>Larimichthys</taxon>
    </lineage>
</organism>
<dbReference type="GO" id="GO:0032982">
    <property type="term" value="C:myosin filament"/>
    <property type="evidence" value="ECO:0007669"/>
    <property type="project" value="UniProtKB-KW"/>
</dbReference>
<feature type="compositionally biased region" description="Polar residues" evidence="9">
    <location>
        <begin position="3540"/>
        <end position="3551"/>
    </location>
</feature>
<feature type="domain" description="HYDIN/VesB/CFA65-like Ig-like" evidence="11">
    <location>
        <begin position="1308"/>
        <end position="1408"/>
    </location>
</feature>
<feature type="region of interest" description="Disordered" evidence="9">
    <location>
        <begin position="4654"/>
        <end position="4675"/>
    </location>
</feature>
<evidence type="ECO:0000256" key="2">
    <source>
        <dbReference type="ARBA" id="ARBA00004496"/>
    </source>
</evidence>
<dbReference type="InterPro" id="IPR033768">
    <property type="entry name" value="Hydin_ADK"/>
</dbReference>
<sequence>MLKSVETEKELANMKDNYEKMKTDLAAALAKKNELEEKMVSIVQEKNYLQLQVASKAENLSDAEERCEGLIKSKIQLEATLKETSERLEDEEEINAELTAKKRKLEDECFKLKKDIDDLELTLAKVEKEKHATENKVKSLTEEIASQDEGIVKLTKRKKALQEAHQQTLDDMQAAEVNTLTKAKTKLEQQVDDARVEELEEETEAEHAAHAKVEKQRADLSRELEEISERLEEAGRATAAQIEINKKREAELQKGNLEKMYRTLEDQLSEFTRQVEEREALVSQLTRGKQAITQQIEELKRQIQEEVKNTSLMNIKKKLEADLVQIQSEVDDSVQEARNAEEKAKKAITDMHELEAEVEAEQRRGADAVKGVHKYKRRVKDLTYQDLVDKLQLKVKAYKRQAKEAEEQANVHLSKCRNIRHELEEAEERADIAETQVNKMRAKSRDSGKVTPSVYTLEMLQSTEERLANTTEVHLPRVLELFDIRSSKQHKLCLVDMGQPLFQPYPSELVFQNFTPAQTYKLCLLLLNNDKISRPVKLEQQHSEYFHVDGPHEPGGKISPGLSATFTVSFTPLDNKDYHHRLVFVTERERFEVPIRAIGPRAILDFRDEFHLPVCPVKASTEKTQLVRNIGNSTAKFTLHTQSPFSVTPSSGTLDVGESMQVTVDFNPMTVGDHSQDLLLHYHTGEDVSISLYGACEELNVHLEPDSALLRKTYLSLCTIQRVSLTNRSDIPLRYCWTTWPSLQEEALSLLRESSALQQKEEEDEEEKERLLSLCESDPTAIHRLPVLSKTLQERRSRAVQDHRLAVSHGCITVEPAEGEIWPNITTQFVIVFKPEEAKLYQEAVYCDITGRQSRIPLTIKGEGVGPKIELSYNLMDMKNVFIGEKDCYEVTPSVYTLEMLQSTEERLANTTEVHLPRVLELFDIRSSKQHKLCLVDMGQPLFQPYPSELVFQNFTPAQTYKLCLLLLNNDKISRPVKLEQQHSEYFHVDGPHEPGGKISPGLSATFTVSFTPLDNKDYHHRLVFVTERERFEVPIRAIGPRAILDFRDEFHLPVCPVKASTEKTQLVRNIGNSKAKFTLHTQSPFSVTPSSGTLDVGESMQVTVDFNPMTVGDHSQDLLLHYHTGEDVSISLYGACEELNVHLEPDSALLRKTYLSLCTIQRVSLTNRSDIPLRYCWTTWPSLQEEALSLLRESSALQQKEEEDEEEKERLLSLCESDPTAIHRLPVLSKTLQERRSRAVQDHRLAISHGCITVEPAEGEIWPNITTQFVIVFKPEEAKLYQETVYCDITGRQSRLPLTIKGEGVGPKIELSYNLMDMKNVFIGEKDCYEVLLCNRGLIDAPFKLSTPDTTFGRCFSLSPEEGLVPTGASQIVEVTFHTRILGTFSEDLLLTVTGQPEPLTLTFRGCVIGPTFDFNVSDLNFGDVGFGFPKTLSCSLFNSSYVPMTFALRVLGDGLGSPSVTWEQLSNGSKHNWQVSAARDLYARPAEFTIRPATGSVRSMSDITIKVTLCANTVRRYRLALVVDVEGVGEEIRTLPINARCVVPDVMVESTVLNFERCFLDYPYEQQVRLHNTSPLPACYSVLSEEDEESLSLQCGSSKPRGVIPPHSSEVLPVFLVAKAIGRLYQPLHIAVIGSVQPPLEVVLSCIGQGPIIHIQSSQLDFGRIQVLTDSTRVLLVSNESPIPAHFTARMKCRRKSFWRVEPSVGEVPPESQLELRVVAHLKDTLPFVDKLEVSVLHGQTHTVPLFATGTGTTIVSDRPFAPSLDLGTYFSPGTCQYHFKLTNHGLRTHLMYWQNDSFLSSTKTHKGRTLSGGTILPPISTPRKKDIPGYGSVSSSGEKPPVFSLSPSRVELFPGCSADMVLTGSLDCPKVVRERLKCRAIVGDQRSYEHIMAVDVTCRFEATMVNISPKQLNFYIKKVPGKSLMPLYEKFILTNVSPLSLSMELRLVEPFSLSEAPGASSSATTKSMVIGDGRQAELWVCFNPAFCLDGMSRVMDEFLEVHYQGHPKQDMVELHAEVHFPNLHFSSTTVDFGCVLNYTETRRQIWITNCSPLPVSYCWAFLETIRDTEKPEAEEEQRNRENETEEGWRSSRTASPASSVSLRPRPGPEEDSSTSHVFDILPHHGHLPPGEKQQVTLCFFGHENVSREAVAQCRVEEGPTYNIKLRGEASVISYSLDSTHVDFGLQLFDHVAEAEVILRNTGRLGFKFSIIDPQREEKADEEEGEQRKVLEDAEQQPYVQQQDENGLEVTPGRPRVVPDAGYIDAGEEKCLCVLYLPGVPEAFKKRLQLQVAYLEPQDITLTGEGVFPRIILNLPQNLSEECYSDVVQQARTAVEADRVRWELTNGITTGGGAATEVGCTLTSEELLHMEIERMLVKENALAVTSDLLDLRDSQGSSRKWHKLTKFVLPEYVLDFGSIIPGKVLSHTVNVTNTGSVPVSFHANCKNLIGTGFSAEFERVKNLPCGETQTFTVKFDPQGANMGDISVVMTIQVTGGPVVQVRLCAVLTVPAVTVSTDTLEFDNVQCGMCQMRTIQLVNHESVPCYWSIAEEVKPFKRVDKFLPLYERKKVLQERRPPPVVFEMIPSSGLLLPGERVNVQIKFSPAEEHAYSRQLVVSVADSTQQVFLTAQGQGEEPQLDFCPPVLELGPCLPVSTEIEAKVVVRNPCSFPIEFYSLELDTQYLEEEKILRLMQGYDENNRLLLPPRVPGESLPQELLDYYTEHCSQLKNDAELKEDLDEKENGTDEEKRTNESEEEMHTTSVKPAEQLVSEMTKEGSSERLGQLEMTPVSRAIARHMCIDLSPEGLAARNRRGIAIIVYGAPLIDKGSTAAALARHYSGACLSVDAVVTDVLMNGTSPVSLTARQIFDSAAAQYAERIAEQATEEITDLGPAADLKASDPAPKSNQAPHHNVEELPKPSKDSCSTNNSKEAPQQSESVEHLALCLGGDVTSLRNLLPEQLLVDILAERLQLKDCYRGIVIGSLESVYTQSVAGTLQVVLKALNNRKHIYVVNLSDSYAALKARERAQRETEEALEKEKAEREEKWLQELDDEEYDALPEEEKERIVHWHREKLRQKKLRELERMEKEQEEKRQQEEMKRLREEELKKKSKKAGKSSLDSKELLRKRSLLEGKQSSEALNRQRTSPCNTSKESLVDVREQQNSNEEQNPALHAGSPQPIEKLEREKSSETAEMKKLKKEKEVKKSINSGAEMDNKEASVKKSPSAEKEPAVALESHRTSPPNPPKEPQLDAKEQTEHLNGDASKSNIVHQSKAADPSQKKTDEAKKLQAEAPQSAEKLEGEMSTVDELQSQFSVYEQSQEQVEHILRHWDRAQGSLLVPLPSEEGSEEVVTEKQASLLTTPPVGKRSKKANSKILSPMPSATAVPVEAGKSGDEVSQQYVIPHLVLNVTSKDYPSATEMLKGSVLPPLDEVLDNLGLGPSGPPIPPPTTFSIVPFPKNREQSKSQLSCDCFTFLVPSGQDEDEEKKDSGENLQASVGKEGAAVTPSKTRSKSSRESAVTKEQEKKSRESQRTKKRTLLRVSSTSDCSKSTQDQHQETLELMRKQSLTKFRWVIPANDEVVLRIWFYTDSPGKFEQTFSFELLGTQRQYQLLCRGVCTYPSICKDYRTLFALSKRAPRMEEGIQKTYLIKPGCFEFGPLLCGKNRDRYKENKYPENTERLVIHNNSGLEAEVQFRFQHDTQATTYLLDPPAMTLKPDQKQELAVWAYPTKLGQIKDSVVCHIKDNPELVIIDLSCWGVRPELKLESKHLHFDRILLHRWSTRSVTLHNKTALPASWRLQGVEELGDEFTVPQDQGVISPNSSCSLTLHFTAKKQVHIKKILRLEVSDVEKILGIVQTENIHVNAEAYDIALEISPDDCMDFGTIKVFEEAKLSLRMKNQGKYEIAYKFSFQQTDPTQPKPDSIFIVSPQSGALMPHSKPTLVQILCKPNTEVLIREQPVLSCQVIEPSIGGEGETIAILPVTVSVKSVFSRYTITPAYDINFGPLVYGSKKNLSFTIENNGVFETCFTIYCTITDPASPGRAGGQGKKMSQESLFGAAGKQRSKSIQKDTRIPQNCLTMGVFSVSPCTGSLQPGSQQVVTVNCAGEQLGNWSQILLIDISDRDPSVQPEGIPYRLLAEVCRPGITLDMASIFEEHHQCNNSSQLSSEQFCNAEGIYVQEENKFVFNKVLVGQTARARFKLTNNSKVPCVLSLAIRYASVRAPRNIDVFDLSVTTLSIPSQSHSFAVITFTPQTMQLYSAVFEATIEGTSRSRTTPTFKSKELEFNLTGEGNLPSVCVVRPALRNSRGGPVLQFRRVLVGRRLTLPLVLLNDGNIPAQVNIDMLDKHGVFTLKAAPGNTSSSIHCTQLEGSTDSEHQLVHRAILRLDVNKQAEFEVGFCSDKPLSVKAKMSLRVEDNQYSCTTIPVTVEAYQEILSLSNISRASQEIDQEDDEEGNHEVLNFGDCHVDCPYQESFTMTNHSSSQAVRFEWPPAGPHVCFSPQVGHLHAGCSKEVTVTFHSNQPVTVTSQPMRCKVSQVEFQQPLEQVTDWDDRKRTVQWLSSSKQGSVTPQQHVKNKVIKTDPEPSCSVVEGSQWELELRISAVCDYVKFSCNTDSIHFKDTMLYQSRLHQLQIVNHSKVKLEFSFDVLMDNTANHGHGDETHNSRPSSRSVQTGARPASALASVMSLLMGNPELPPISVEPSIGAIEPSATQTFNIRFSPLEVAQFQGRLLCSIPNLQDGDQAPCISVCGRSLLPHCHFDLEESDYISGIRCSRGHLDPNTRVIEFKAVGFSTPLTRSFSVQNPTSKPYLFKWRCEDTGGSPFCCLTPSGTIQPGKKVEVRFKYVPEQLDVVESFWSFVVESLSLSVPFLCVGTTRQPLVYLDRPHVDFGELLVGRKVEQTVNLVNGEDEPFHFSVTQASLLCDDQQSSLILQPMTGMVASKERLPLSVSFTPCREGYVSFRLVLRVKRKSEPLALTVKADCFTMRASVQVENPGGGLREISPNHQDTLDFGKVEISEKSTVNLLVSNLARFSLEVNFDLTGPSELLQHLEVRPQNATAEVEKQLQSSLFFCPQSICNLQDVRLSIKVKHGPKFIFAIKGTAVAPSLEFSFTKYNFGKCFLHCPGMVPASQTLVIGNKGERDMSVQCQFKNTSYLEIDFQTDILSPGAVMEVPVSFYPRETCRYHEKLSFILNSCVTKQVEILGQGIEMKLEVEDLRQKTVKTVKLGSLMLGQKVKKQVVLVNRSPVEISFTLLLNTNTLPEPRDLSISPASQLRLKAGASCNVEIQFSPRQHIPPFTAELLAEFAGLSHPLLTIQGCCRGVEVELDQNHLSFGAVVQHCEAKKKIFMMNTGDIGSKFQWKTENFPTELSITPAKGYIGPGMQVPFELTFAPVELSNDARYENLSCCVKDSSSPVTLTVTGSCIVASTSKEVVSFVCPVRGSQTQTLRVSNPMNQHCTIRPVIEGEQWSAATSVILKPLQQETYKITYRPLTMTAEGNKHLGSVFFPFPDGTGMLYSLQGTAEPPKAEDTIVHELPAKTHYTLLLPVHNWHSKQQRFRVLIEILKPDKPDAAVSLKGLQYIDVPALAKADYKMSFFTYKEGQYNSKVTFRNVSGEYLFYFVTFEATSPGVLSTIELVTPVRQKASATVQVENPLTTATYLTTECKCLDISAPSQHTVPGQSKGSLSFEYQPLRVGESTARLTLCSNDLGYFHYDLLLRALPAPPEKAVHFTTSLGSSHSVPVKFFNYSRVKTEYSCKTDCSHFTVDKSVGASPGFQAGSETSVEVCFDPHQLGEVRGQLTLSSTVGGEYIFPLHGMCLTPKAQGPFSIKAGRNVAIPFKNIFLQTTAFSFQVDNPCFTVKGVDTIPSKKTQNIMVSFELPAGGSPGPWFGNLTITSQRSEGHNKPCSWVFYLKGHRPET</sequence>
<feature type="region of interest" description="Disordered" evidence="9">
    <location>
        <begin position="2894"/>
        <end position="2939"/>
    </location>
</feature>
<keyword evidence="8" id="KW-0175">Coiled coil</keyword>
<dbReference type="Pfam" id="PF22544">
    <property type="entry name" value="HYDIN_VesB_CFA65-like_Ig"/>
    <property type="match status" value="7"/>
</dbReference>
<feature type="domain" description="HYDIN/VesB/CFA65-like Ig-like" evidence="11">
    <location>
        <begin position="5324"/>
        <end position="5421"/>
    </location>
</feature>
<dbReference type="EMBL" id="KQ040962">
    <property type="protein sequence ID" value="KKF32196.1"/>
    <property type="molecule type" value="Genomic_DNA"/>
</dbReference>
<evidence type="ECO:0000313" key="12">
    <source>
        <dbReference type="EMBL" id="KKF32196.1"/>
    </source>
</evidence>
<feature type="domain" description="Hydin adenylate kinase-like" evidence="10">
    <location>
        <begin position="2944"/>
        <end position="2985"/>
    </location>
</feature>
<dbReference type="InterPro" id="IPR033305">
    <property type="entry name" value="Hydin-like"/>
</dbReference>
<dbReference type="SUPFAM" id="SSF90257">
    <property type="entry name" value="Myosin rod fragments"/>
    <property type="match status" value="3"/>
</dbReference>
<dbReference type="Pfam" id="PF17213">
    <property type="entry name" value="Hydin_ADK"/>
    <property type="match status" value="2"/>
</dbReference>
<feature type="compositionally biased region" description="Basic and acidic residues" evidence="9">
    <location>
        <begin position="3087"/>
        <end position="3108"/>
    </location>
</feature>
<feature type="compositionally biased region" description="Basic and acidic residues" evidence="9">
    <location>
        <begin position="3181"/>
        <end position="3205"/>
    </location>
</feature>
<dbReference type="Gene3D" id="1.20.5.340">
    <property type="match status" value="2"/>
</dbReference>
<dbReference type="Gene3D" id="2.60.40.10">
    <property type="entry name" value="Immunoglobulins"/>
    <property type="match status" value="28"/>
</dbReference>
<reference evidence="12" key="1">
    <citation type="journal article" date="2015" name="PLoS Genet.">
        <title>Genome Sequencing of the Perciform Fish Larimichthys crocea Provides Insights into Molecular and Genetic Mechanisms of Stress Adaptation.</title>
        <authorList>
            <person name="Ao J."/>
            <person name="Mu Y."/>
            <person name="Xiang L.X."/>
            <person name="Fan D."/>
            <person name="Feng M."/>
            <person name="Zhang S."/>
            <person name="Shi Q."/>
            <person name="Zhu L.Y."/>
            <person name="Li T."/>
            <person name="Ding Y."/>
            <person name="Nie L."/>
            <person name="Li Q."/>
            <person name="Dong W.R."/>
            <person name="Jiang L."/>
            <person name="Sun B."/>
            <person name="Zhang X."/>
            <person name="Li M."/>
            <person name="Zhang H.Q."/>
            <person name="Xie S."/>
            <person name="Zhu Y."/>
            <person name="Jiang X."/>
            <person name="Wang X."/>
            <person name="Mu P."/>
            <person name="Chen W."/>
            <person name="Yue Z."/>
            <person name="Wang Z."/>
            <person name="Wang J."/>
            <person name="Shao J.Z."/>
            <person name="Chen X."/>
        </authorList>
    </citation>
    <scope>NUCLEOTIDE SEQUENCE [LARGE SCALE GENOMIC DNA]</scope>
    <source>
        <strain evidence="12">SSNF</strain>
        <tissue evidence="12">Blood</tissue>
    </source>
</reference>
<feature type="domain" description="Hydin adenylate kinase-like" evidence="10">
    <location>
        <begin position="2817"/>
        <end position="2897"/>
    </location>
</feature>
<keyword evidence="6" id="KW-0514">Muscle protein</keyword>
<feature type="domain" description="HYDIN/VesB/CFA65-like Ig-like" evidence="11">
    <location>
        <begin position="2415"/>
        <end position="2503"/>
    </location>
</feature>
<feature type="compositionally biased region" description="Polar residues" evidence="9">
    <location>
        <begin position="2923"/>
        <end position="2938"/>
    </location>
</feature>
<feature type="compositionally biased region" description="Low complexity" evidence="9">
    <location>
        <begin position="2093"/>
        <end position="2104"/>
    </location>
</feature>
<gene>
    <name evidence="12" type="ORF">EH28_03820</name>
</gene>
<dbReference type="InterPro" id="IPR014751">
    <property type="entry name" value="XRCC4-like_C"/>
</dbReference>
<feature type="domain" description="HYDIN/VesB/CFA65-like Ig-like" evidence="11">
    <location>
        <begin position="4879"/>
        <end position="4981"/>
    </location>
</feature>
<evidence type="ECO:0000256" key="5">
    <source>
        <dbReference type="ARBA" id="ARBA00023069"/>
    </source>
</evidence>
<evidence type="ECO:0000256" key="6">
    <source>
        <dbReference type="ARBA" id="ARBA00023179"/>
    </source>
</evidence>
<feature type="domain" description="HYDIN/VesB/CFA65-like Ig-like" evidence="11">
    <location>
        <begin position="1043"/>
        <end position="1136"/>
    </location>
</feature>
<feature type="region of interest" description="Disordered" evidence="9">
    <location>
        <begin position="3087"/>
        <end position="3304"/>
    </location>
</feature>
<dbReference type="Pfam" id="PF24771">
    <property type="entry name" value="Ig_CFAP74_1st"/>
    <property type="match status" value="2"/>
</dbReference>
<proteinExistence type="predicted"/>
<feature type="domain" description="HYDIN/VesB/CFA65-like Ig-like" evidence="11">
    <location>
        <begin position="5105"/>
        <end position="5200"/>
    </location>
</feature>
<evidence type="ECO:0000256" key="1">
    <source>
        <dbReference type="ARBA" id="ARBA00004138"/>
    </source>
</evidence>
<name>A0A0F8CGF7_LARCR</name>
<feature type="region of interest" description="Disordered" evidence="9">
    <location>
        <begin position="3435"/>
        <end position="3456"/>
    </location>
</feature>
<feature type="region of interest" description="Disordered" evidence="9">
    <location>
        <begin position="3480"/>
        <end position="3554"/>
    </location>
</feature>
<feature type="compositionally biased region" description="Basic and acidic residues" evidence="9">
    <location>
        <begin position="3213"/>
        <end position="3238"/>
    </location>
</feature>
<feature type="compositionally biased region" description="Basic and acidic residues" evidence="9">
    <location>
        <begin position="3513"/>
        <end position="3532"/>
    </location>
</feature>
<dbReference type="PANTHER" id="PTHR23053">
    <property type="entry name" value="DLEC1 DELETED IN LUNG AND ESOPHAGEAL CANCER 1"/>
    <property type="match status" value="1"/>
</dbReference>
<evidence type="ECO:0000256" key="7">
    <source>
        <dbReference type="ARBA" id="ARBA00023273"/>
    </source>
</evidence>
<dbReference type="GO" id="GO:0003341">
    <property type="term" value="P:cilium movement"/>
    <property type="evidence" value="ECO:0007669"/>
    <property type="project" value="TreeGrafter"/>
</dbReference>
<dbReference type="GO" id="GO:1904158">
    <property type="term" value="P:axonemal central apparatus assembly"/>
    <property type="evidence" value="ECO:0007669"/>
    <property type="project" value="TreeGrafter"/>
</dbReference>
<keyword evidence="7" id="KW-0966">Cell projection</keyword>
<dbReference type="eggNOG" id="ENOG502QQ4F">
    <property type="taxonomic scope" value="Eukaryota"/>
</dbReference>
<keyword evidence="4" id="KW-0963">Cytoplasm</keyword>
<feature type="compositionally biased region" description="Basic and acidic residues" evidence="9">
    <location>
        <begin position="2912"/>
        <end position="2922"/>
    </location>
</feature>
<accession>A0A0F8CGF7</accession>
<keyword evidence="5" id="KW-0969">Cilium</keyword>
<protein>
    <submittedName>
        <fullName evidence="12">Hydrocephalus-inducing protein</fullName>
    </submittedName>
</protein>
<dbReference type="Gene3D" id="1.20.5.370">
    <property type="match status" value="1"/>
</dbReference>
<comment type="subcellular location">
    <subcellularLocation>
        <location evidence="1">Cell projection</location>
        <location evidence="1">Cilium</location>
    </subcellularLocation>
    <subcellularLocation>
        <location evidence="2">Cytoplasm</location>
    </subcellularLocation>
</comment>
<dbReference type="NCBIfam" id="NF012200">
    <property type="entry name" value="choice_anch_D"/>
    <property type="match status" value="1"/>
</dbReference>
<dbReference type="PANTHER" id="PTHR23053:SF0">
    <property type="entry name" value="HYDROCEPHALUS-INDUCING PROTEIN HOMOLOG"/>
    <property type="match status" value="1"/>
</dbReference>
<feature type="region of interest" description="Disordered" evidence="9">
    <location>
        <begin position="2218"/>
        <end position="2256"/>
    </location>
</feature>
<dbReference type="FunFam" id="1.20.5.340:FF:000019">
    <property type="entry name" value="Myosin heavy chain, isoform G"/>
    <property type="match status" value="1"/>
</dbReference>
<feature type="compositionally biased region" description="Polar residues" evidence="9">
    <location>
        <begin position="3134"/>
        <end position="3153"/>
    </location>
</feature>